<accession>A0A7K0G827</accession>
<sequence length="363" mass="40713">MQAEVLRIIEGGLTGDKTKVLNYARTLADNLEQSGDVRFAKRIRTTLAGKRFNIATLDGLSSKPVDQESRMEIVDVELVLPEDVDLIFSDFLRAEIDGVVTMRDKRDVLARHGMDAQNYLLLYGPPGCGKTSIARYIAAQTGLPLVTARLDSLVSSLLGSTAKNIRKVFDYAAQQECVLFLDEFDVVAKRRDDENELGELKRVVNSLLQNIDSFGEGSILIAATNHQDLLDPAVWRRFNKVIEVPMPTNGELVAYAQRFIQPYMAVRIKPRLYAALEGLSFSDLNTATKNAFYNATLEGSEDGFSVYHLARETYVLKHHSLDDQDEFIRYLIDAGCTLREINEKSGISMRRIQAVSRSVREEV</sequence>
<dbReference type="GO" id="GO:0005524">
    <property type="term" value="F:ATP binding"/>
    <property type="evidence" value="ECO:0007669"/>
    <property type="project" value="InterPro"/>
</dbReference>
<evidence type="ECO:0000313" key="2">
    <source>
        <dbReference type="EMBL" id="MRX79156.1"/>
    </source>
</evidence>
<organism evidence="2 3">
    <name type="scientific">Enorma shizhengliae</name>
    <dbReference type="NCBI Taxonomy" id="2606615"/>
    <lineage>
        <taxon>Bacteria</taxon>
        <taxon>Bacillati</taxon>
        <taxon>Actinomycetota</taxon>
        <taxon>Coriobacteriia</taxon>
        <taxon>Coriobacteriales</taxon>
        <taxon>Coriobacteriaceae</taxon>
        <taxon>Enorma</taxon>
    </lineage>
</organism>
<dbReference type="GO" id="GO:0016887">
    <property type="term" value="F:ATP hydrolysis activity"/>
    <property type="evidence" value="ECO:0007669"/>
    <property type="project" value="InterPro"/>
</dbReference>
<proteinExistence type="predicted"/>
<reference evidence="3" key="1">
    <citation type="submission" date="2019-08" db="EMBL/GenBank/DDBJ databases">
        <title>Arthrobacter sp. nov., isolated from plateau pika and Tibetan wild ass.</title>
        <authorList>
            <person name="Ge Y."/>
        </authorList>
    </citation>
    <scope>NUCLEOTIDE SEQUENCE [LARGE SCALE GENOMIC DNA]</scope>
    <source>
        <strain evidence="3">HF-1365</strain>
    </source>
</reference>
<dbReference type="AlphaFoldDB" id="A0A7K0G827"/>
<gene>
    <name evidence="2" type="ORF">GJE22_00795</name>
</gene>
<dbReference type="PANTHER" id="PTHR23077">
    <property type="entry name" value="AAA-FAMILY ATPASE"/>
    <property type="match status" value="1"/>
</dbReference>
<comment type="caution">
    <text evidence="2">The sequence shown here is derived from an EMBL/GenBank/DDBJ whole genome shotgun (WGS) entry which is preliminary data.</text>
</comment>
<dbReference type="RefSeq" id="WP_154324030.1">
    <property type="nucleotide sequence ID" value="NZ_VTFZ01000001.1"/>
</dbReference>
<dbReference type="InterPro" id="IPR003959">
    <property type="entry name" value="ATPase_AAA_core"/>
</dbReference>
<dbReference type="PANTHER" id="PTHR23077:SF198">
    <property type="entry name" value="ATP-DEPENDENT ZINC METALLOPROTEASE FTSH"/>
    <property type="match status" value="1"/>
</dbReference>
<dbReference type="InterPro" id="IPR050168">
    <property type="entry name" value="AAA_ATPase_domain"/>
</dbReference>
<dbReference type="SMART" id="SM00382">
    <property type="entry name" value="AAA"/>
    <property type="match status" value="1"/>
</dbReference>
<dbReference type="Pfam" id="PF00004">
    <property type="entry name" value="AAA"/>
    <property type="match status" value="1"/>
</dbReference>
<dbReference type="Proteomes" id="UP000470010">
    <property type="component" value="Unassembled WGS sequence"/>
</dbReference>
<dbReference type="CDD" id="cd19481">
    <property type="entry name" value="RecA-like_protease"/>
    <property type="match status" value="1"/>
</dbReference>
<dbReference type="InterPro" id="IPR003593">
    <property type="entry name" value="AAA+_ATPase"/>
</dbReference>
<keyword evidence="3" id="KW-1185">Reference proteome</keyword>
<feature type="domain" description="AAA+ ATPase" evidence="1">
    <location>
        <begin position="116"/>
        <end position="248"/>
    </location>
</feature>
<name>A0A7K0G827_9ACTN</name>
<dbReference type="Gene3D" id="3.40.50.300">
    <property type="entry name" value="P-loop containing nucleotide triphosphate hydrolases"/>
    <property type="match status" value="1"/>
</dbReference>
<dbReference type="InterPro" id="IPR027417">
    <property type="entry name" value="P-loop_NTPase"/>
</dbReference>
<evidence type="ECO:0000313" key="3">
    <source>
        <dbReference type="Proteomes" id="UP000470010"/>
    </source>
</evidence>
<protein>
    <submittedName>
        <fullName evidence="2">AAA family ATPase</fullName>
    </submittedName>
</protein>
<evidence type="ECO:0000259" key="1">
    <source>
        <dbReference type="SMART" id="SM00382"/>
    </source>
</evidence>
<dbReference type="EMBL" id="VTFZ01000001">
    <property type="protein sequence ID" value="MRX79156.1"/>
    <property type="molecule type" value="Genomic_DNA"/>
</dbReference>
<dbReference type="SUPFAM" id="SSF52540">
    <property type="entry name" value="P-loop containing nucleoside triphosphate hydrolases"/>
    <property type="match status" value="1"/>
</dbReference>